<sequence>MAERPLIAIPARFSAGATALRYAGVVAARAVVEAVWRGGGEPYVMYPGAPREAAALLRRCDGLLLPGGGDVAPHRYGAAEAHSRVYDVDDAQDAFDLAAAGHALSAGLPTLAICRGLQVVNVAAGGTLRQHLEPDHMAFAHRIAAAPGSLLAKETADEALSVSCFHHQAVEDLGTGLSVTARADDGTVEAVEFSDASAWFLAVQWHPEDTAETDAAQQGLFAALVRAARGES</sequence>
<dbReference type="AlphaFoldDB" id="A0A3N1D3X5"/>
<organism evidence="1 2">
    <name type="scientific">Actinocorallia herbida</name>
    <dbReference type="NCBI Taxonomy" id="58109"/>
    <lineage>
        <taxon>Bacteria</taxon>
        <taxon>Bacillati</taxon>
        <taxon>Actinomycetota</taxon>
        <taxon>Actinomycetes</taxon>
        <taxon>Streptosporangiales</taxon>
        <taxon>Thermomonosporaceae</taxon>
        <taxon>Actinocorallia</taxon>
    </lineage>
</organism>
<dbReference type="PROSITE" id="PS51273">
    <property type="entry name" value="GATASE_TYPE_1"/>
    <property type="match status" value="1"/>
</dbReference>
<dbReference type="PANTHER" id="PTHR43235:SF1">
    <property type="entry name" value="GLUTAMINE AMIDOTRANSFERASE PB2B2.05-RELATED"/>
    <property type="match status" value="1"/>
</dbReference>
<dbReference type="InterPro" id="IPR011697">
    <property type="entry name" value="Peptidase_C26"/>
</dbReference>
<dbReference type="GO" id="GO:0033969">
    <property type="term" value="F:gamma-glutamyl-gamma-aminobutyrate hydrolase activity"/>
    <property type="evidence" value="ECO:0007669"/>
    <property type="project" value="TreeGrafter"/>
</dbReference>
<dbReference type="InterPro" id="IPR044668">
    <property type="entry name" value="PuuD-like"/>
</dbReference>
<protein>
    <submittedName>
        <fullName evidence="1">Putative glutamine amidotransferase</fullName>
    </submittedName>
</protein>
<dbReference type="SUPFAM" id="SSF52317">
    <property type="entry name" value="Class I glutamine amidotransferase-like"/>
    <property type="match status" value="1"/>
</dbReference>
<proteinExistence type="predicted"/>
<evidence type="ECO:0000313" key="1">
    <source>
        <dbReference type="EMBL" id="ROO88227.1"/>
    </source>
</evidence>
<reference evidence="1 2" key="1">
    <citation type="submission" date="2018-11" db="EMBL/GenBank/DDBJ databases">
        <title>Sequencing the genomes of 1000 actinobacteria strains.</title>
        <authorList>
            <person name="Klenk H.-P."/>
        </authorList>
    </citation>
    <scope>NUCLEOTIDE SEQUENCE [LARGE SCALE GENOMIC DNA]</scope>
    <source>
        <strain evidence="1 2">DSM 44254</strain>
    </source>
</reference>
<accession>A0A3N1D3X5</accession>
<dbReference type="Pfam" id="PF07722">
    <property type="entry name" value="Peptidase_C26"/>
    <property type="match status" value="1"/>
</dbReference>
<dbReference type="OrthoDB" id="9813383at2"/>
<dbReference type="GO" id="GO:0016740">
    <property type="term" value="F:transferase activity"/>
    <property type="evidence" value="ECO:0007669"/>
    <property type="project" value="UniProtKB-KW"/>
</dbReference>
<dbReference type="RefSeq" id="WP_123667491.1">
    <property type="nucleotide sequence ID" value="NZ_RJKE01000001.1"/>
</dbReference>
<evidence type="ECO:0000313" key="2">
    <source>
        <dbReference type="Proteomes" id="UP000272400"/>
    </source>
</evidence>
<dbReference type="GO" id="GO:0005829">
    <property type="term" value="C:cytosol"/>
    <property type="evidence" value="ECO:0007669"/>
    <property type="project" value="TreeGrafter"/>
</dbReference>
<keyword evidence="1" id="KW-0808">Transferase</keyword>
<dbReference type="CDD" id="cd01745">
    <property type="entry name" value="GATase1_2"/>
    <property type="match status" value="1"/>
</dbReference>
<comment type="caution">
    <text evidence="1">The sequence shown here is derived from an EMBL/GenBank/DDBJ whole genome shotgun (WGS) entry which is preliminary data.</text>
</comment>
<gene>
    <name evidence="1" type="ORF">EDD29_5890</name>
</gene>
<name>A0A3N1D3X5_9ACTN</name>
<dbReference type="GO" id="GO:0006598">
    <property type="term" value="P:polyamine catabolic process"/>
    <property type="evidence" value="ECO:0007669"/>
    <property type="project" value="TreeGrafter"/>
</dbReference>
<dbReference type="PANTHER" id="PTHR43235">
    <property type="entry name" value="GLUTAMINE AMIDOTRANSFERASE PB2B2.05-RELATED"/>
    <property type="match status" value="1"/>
</dbReference>
<dbReference type="InterPro" id="IPR029062">
    <property type="entry name" value="Class_I_gatase-like"/>
</dbReference>
<dbReference type="EMBL" id="RJKE01000001">
    <property type="protein sequence ID" value="ROO88227.1"/>
    <property type="molecule type" value="Genomic_DNA"/>
</dbReference>
<dbReference type="Proteomes" id="UP000272400">
    <property type="component" value="Unassembled WGS sequence"/>
</dbReference>
<dbReference type="Gene3D" id="3.40.50.880">
    <property type="match status" value="1"/>
</dbReference>
<keyword evidence="1" id="KW-0315">Glutamine amidotransferase</keyword>
<keyword evidence="2" id="KW-1185">Reference proteome</keyword>